<dbReference type="Pfam" id="PF14559">
    <property type="entry name" value="TPR_19"/>
    <property type="match status" value="1"/>
</dbReference>
<dbReference type="SUPFAM" id="SSF81901">
    <property type="entry name" value="HCP-like"/>
    <property type="match status" value="1"/>
</dbReference>
<feature type="repeat" description="TPR" evidence="4">
    <location>
        <begin position="187"/>
        <end position="220"/>
    </location>
</feature>
<proteinExistence type="inferred from homology"/>
<dbReference type="HOGENOM" id="CLU_1050881_0_0_1"/>
<keyword evidence="1 4" id="KW-0802">TPR repeat</keyword>
<dbReference type="EMBL" id="DS478663">
    <property type="protein sequence ID" value="EDO25661.1"/>
    <property type="molecule type" value="Genomic_DNA"/>
</dbReference>
<evidence type="ECO:0000256" key="1">
    <source>
        <dbReference type="ARBA" id="ARBA00022803"/>
    </source>
</evidence>
<keyword evidence="6" id="KW-1185">Reference proteome</keyword>
<evidence type="ECO:0000256" key="4">
    <source>
        <dbReference type="PROSITE-ProRule" id="PRU00339"/>
    </source>
</evidence>
<organism evidence="5 6">
    <name type="scientific">Nematostella vectensis</name>
    <name type="common">Starlet sea anemone</name>
    <dbReference type="NCBI Taxonomy" id="45351"/>
    <lineage>
        <taxon>Eukaryota</taxon>
        <taxon>Metazoa</taxon>
        <taxon>Cnidaria</taxon>
        <taxon>Anthozoa</taxon>
        <taxon>Hexacorallia</taxon>
        <taxon>Actiniaria</taxon>
        <taxon>Edwardsiidae</taxon>
        <taxon>Nematostella</taxon>
    </lineage>
</organism>
<dbReference type="PhylomeDB" id="A8DVU8"/>
<dbReference type="SMART" id="SM00028">
    <property type="entry name" value="TPR"/>
    <property type="match status" value="3"/>
</dbReference>
<dbReference type="AlphaFoldDB" id="A8DVU8"/>
<comment type="similarity">
    <text evidence="2">Belongs to the APC3/CDC27 family.</text>
</comment>
<dbReference type="Pfam" id="PF13181">
    <property type="entry name" value="TPR_8"/>
    <property type="match status" value="1"/>
</dbReference>
<sequence>MPKNGSIDIPHVAVTDHQIRKRPLTDEEAAEITAFLGLRCFNNDSVDGVTQARAFLEFYERYNPNKGLLDSAIGYLNKAQKLEAQKQNRDYIRAYYLLNNYDKVISYASTLDTNSMKDAWTCYRIGEAYYKQQQKTLAVQWYKRAVSIWPYALDFQNKYGISLLATQNIAAAKKVFQFILKEHTNYAPANTSLGYIYMQEANMVMAYNYLKKANELNPDDEQTLINLAVVHHFNQEDGKAKKYLKHLLLKHPNNAKAKAMLLDLK</sequence>
<evidence type="ECO:0000256" key="2">
    <source>
        <dbReference type="ARBA" id="ARBA00038210"/>
    </source>
</evidence>
<dbReference type="PANTHER" id="PTHR12558">
    <property type="entry name" value="CELL DIVISION CYCLE 16,23,27"/>
    <property type="match status" value="1"/>
</dbReference>
<evidence type="ECO:0000313" key="6">
    <source>
        <dbReference type="Proteomes" id="UP000001593"/>
    </source>
</evidence>
<feature type="repeat" description="TPR" evidence="4">
    <location>
        <begin position="119"/>
        <end position="152"/>
    </location>
</feature>
<dbReference type="PANTHER" id="PTHR12558:SF13">
    <property type="entry name" value="CELL DIVISION CYCLE PROTEIN 27 HOMOLOG"/>
    <property type="match status" value="1"/>
</dbReference>
<dbReference type="STRING" id="45351.A8DVU8"/>
<dbReference type="Proteomes" id="UP000001593">
    <property type="component" value="Unassembled WGS sequence"/>
</dbReference>
<evidence type="ECO:0000256" key="3">
    <source>
        <dbReference type="ARBA" id="ARBA00039307"/>
    </source>
</evidence>
<dbReference type="InterPro" id="IPR019734">
    <property type="entry name" value="TPR_rpt"/>
</dbReference>
<dbReference type="Gene3D" id="1.25.40.10">
    <property type="entry name" value="Tetratricopeptide repeat domain"/>
    <property type="match status" value="1"/>
</dbReference>
<name>A8DVU8_NEMVE</name>
<dbReference type="InterPro" id="IPR011990">
    <property type="entry name" value="TPR-like_helical_dom_sf"/>
</dbReference>
<protein>
    <recommendedName>
        <fullName evidence="3">Cell division cycle protein 27 homolog</fullName>
    </recommendedName>
</protein>
<gene>
    <name evidence="5" type="ORF">NEMVEDRAFT_v1g225819</name>
</gene>
<dbReference type="InParanoid" id="A8DVU8"/>
<evidence type="ECO:0000313" key="5">
    <source>
        <dbReference type="EMBL" id="EDO25661.1"/>
    </source>
</evidence>
<dbReference type="PROSITE" id="PS50005">
    <property type="entry name" value="TPR"/>
    <property type="match status" value="2"/>
</dbReference>
<reference evidence="5 6" key="1">
    <citation type="journal article" date="2007" name="Science">
        <title>Sea anemone genome reveals ancestral eumetazoan gene repertoire and genomic organization.</title>
        <authorList>
            <person name="Putnam N.H."/>
            <person name="Srivastava M."/>
            <person name="Hellsten U."/>
            <person name="Dirks B."/>
            <person name="Chapman J."/>
            <person name="Salamov A."/>
            <person name="Terry A."/>
            <person name="Shapiro H."/>
            <person name="Lindquist E."/>
            <person name="Kapitonov V.V."/>
            <person name="Jurka J."/>
            <person name="Genikhovich G."/>
            <person name="Grigoriev I.V."/>
            <person name="Lucas S.M."/>
            <person name="Steele R.E."/>
            <person name="Finnerty J.R."/>
            <person name="Technau U."/>
            <person name="Martindale M.Q."/>
            <person name="Rokhsar D.S."/>
        </authorList>
    </citation>
    <scope>NUCLEOTIDE SEQUENCE [LARGE SCALE GENOMIC DNA]</scope>
    <source>
        <strain evidence="6">CH2 X CH6</strain>
    </source>
</reference>
<accession>A8DVU8</accession>